<organism evidence="12 13">
    <name type="scientific">Fictibacillus fluitans</name>
    <dbReference type="NCBI Taxonomy" id="3058422"/>
    <lineage>
        <taxon>Bacteria</taxon>
        <taxon>Bacillati</taxon>
        <taxon>Bacillota</taxon>
        <taxon>Bacilli</taxon>
        <taxon>Bacillales</taxon>
        <taxon>Fictibacillaceae</taxon>
        <taxon>Fictibacillus</taxon>
    </lineage>
</organism>
<dbReference type="InterPro" id="IPR006103">
    <property type="entry name" value="Glyco_hydro_2_cat"/>
</dbReference>
<dbReference type="Gene3D" id="3.20.20.80">
    <property type="entry name" value="Glycosidases"/>
    <property type="match status" value="1"/>
</dbReference>
<evidence type="ECO:0000256" key="8">
    <source>
        <dbReference type="RuleBase" id="RU361154"/>
    </source>
</evidence>
<comment type="caution">
    <text evidence="12">The sequence shown here is derived from an EMBL/GenBank/DDBJ whole genome shotgun (WGS) entry which is preliminary data.</text>
</comment>
<dbReference type="PANTHER" id="PTHR46323">
    <property type="entry name" value="BETA-GALACTOSIDASE"/>
    <property type="match status" value="1"/>
</dbReference>
<dbReference type="SMART" id="SM01038">
    <property type="entry name" value="Bgal_small_N"/>
    <property type="match status" value="1"/>
</dbReference>
<dbReference type="PROSITE" id="PS00608">
    <property type="entry name" value="GLYCOSYL_HYDROL_F2_2"/>
    <property type="match status" value="1"/>
</dbReference>
<protein>
    <recommendedName>
        <fullName evidence="4 8">Beta-galactosidase</fullName>
        <ecNumber evidence="3 8">3.2.1.23</ecNumber>
    </recommendedName>
    <alternativeName>
        <fullName evidence="7 8">Lactase</fullName>
    </alternativeName>
</protein>
<sequence length="1284" mass="145185">MGVKQLLFTCTLAGLFACGAGQAVYAEDQNNPEWNNNPETFQVNREPAHATLMPYKNVQSALKGERAKSSYYQSLNGKWDFHWSKNPAERPEDFYKEDYNVKDWDKIDVPSNWQLKGYDYPIYTNITYPWTGYEKPNPPAAPTKYNPVGSYKRSFTVPKNWNGQPVHISFQGVESAFYVWVNGKKVGYSEDSYTPAEFDITKYLKPGKNSIAAEVYRWSDGSWLEDQDFIRLSGIFRDVYLFSTPNVHVNDFKVETDLDDKYKNATLKVKARMKNLTEKAANDQTIEAMLYDNKNKPVLKSPAKTKIFAEGKSEAEVTLHQPVKNPKKWSAEDPNLYTLVLSLKDSKGKLIETESTKVGFREFELKDGQMLINGKAIVFKGVNRHEADPERGRAITEERMIQDIKLMKKHNINAVRTSHYPNQERWYELADKYGLYLIDETNLESHGANNVLPKSDPRWLPASLDRIKSMVERDKNHPSVLIWSLGNEAGSGDTFKKMAEWAHMADPTRIIHYEGDNRWTDVESHMYSSVESVEEWGKSGIKRPYILCEYAHAMGNSVGNLYQYWDVIDKYPNLQGGFIWDWVDQPLKWRTPEGSKEKWYFAYGGDWGDNPNDGNFMANGLVSPDRTVQPELTEVKKVYQNIEINEENLAKKEIKIKNENLFTNLSQYHAKWVLKEDGKVIEKGNLGKLNIKPEQTKTVTVPYQTPDLKPGKEYWLNVQFTLKKDTSWAKKGYAVATQQFKLPVDAPPAPALNMKKMSDINVKDQGQDVKVTGEDFKINFSKSQGTITSFKFNNKELFTSGPTPNFWRAPNDNDKGNGMPERTGTWRHAGRDMNVQKVDMKKVGSKAVELRVFATLPTTTESHYKVTYTVYGSGDVVVKSTVVPGKGLPELPAVGMELKLPKDFKKISWYGRGPVENYWDRNTGTDVGVYKDLVDQQFFPYVEPQETGNKTDVRWAAFMRPDGTGIMAAGLPLIEFSALRYSEDDLESVKHPYELTKLDDVVVSLNYKQMGVGGDNSWGARTHPEFTLYANKPYSYSYRLKPFTADQSPMKLSKKSVATEIVKNVTVDGKPLEGFNSDVNSYEMQIFKGAADRIPVVAADAAEKNIDLTIQQAKGLPGQAVITAVSKDGLIKEKYVIKFDVVSEQFLSDLDWKSATTGWATIQKDKSIDSNPLKLQGAHGVATYTKGIGTHANSVIIYDIADKGYQSFESWVGVDKEVGGNGSISFQVQVDGETKFESGKMTGNSEAKFLNIDLAGKKELKLIVSDTGDGNSWDHADWADAKFK</sequence>
<dbReference type="InterPro" id="IPR006104">
    <property type="entry name" value="Glyco_hydro_2_N"/>
</dbReference>
<dbReference type="Pfam" id="PF02929">
    <property type="entry name" value="Bgal_small_N"/>
    <property type="match status" value="1"/>
</dbReference>
<feature type="domain" description="Beta galactosidase small chain/" evidence="11">
    <location>
        <begin position="770"/>
        <end position="1041"/>
    </location>
</feature>
<dbReference type="Pfam" id="PF02836">
    <property type="entry name" value="Glyco_hydro_2_C"/>
    <property type="match status" value="1"/>
</dbReference>
<dbReference type="SMART" id="SM00776">
    <property type="entry name" value="NPCBM"/>
    <property type="match status" value="1"/>
</dbReference>
<evidence type="ECO:0000256" key="1">
    <source>
        <dbReference type="ARBA" id="ARBA00001412"/>
    </source>
</evidence>
<accession>A0ABT8HQ62</accession>
<evidence type="ECO:0000256" key="9">
    <source>
        <dbReference type="SAM" id="SignalP"/>
    </source>
</evidence>
<dbReference type="Proteomes" id="UP001172721">
    <property type="component" value="Unassembled WGS sequence"/>
</dbReference>
<dbReference type="InterPro" id="IPR013783">
    <property type="entry name" value="Ig-like_fold"/>
</dbReference>
<dbReference type="InterPro" id="IPR023232">
    <property type="entry name" value="Glyco_hydro_2_AS"/>
</dbReference>
<dbReference type="InterPro" id="IPR050347">
    <property type="entry name" value="Bact_Beta-galactosidase"/>
</dbReference>
<keyword evidence="13" id="KW-1185">Reference proteome</keyword>
<dbReference type="Gene3D" id="2.70.98.10">
    <property type="match status" value="1"/>
</dbReference>
<comment type="catalytic activity">
    <reaction evidence="1 8">
        <text>Hydrolysis of terminal non-reducing beta-D-galactose residues in beta-D-galactosides.</text>
        <dbReference type="EC" id="3.2.1.23"/>
    </reaction>
</comment>
<dbReference type="SUPFAM" id="SSF49785">
    <property type="entry name" value="Galactose-binding domain-like"/>
    <property type="match status" value="2"/>
</dbReference>
<evidence type="ECO:0000256" key="3">
    <source>
        <dbReference type="ARBA" id="ARBA00012756"/>
    </source>
</evidence>
<evidence type="ECO:0000259" key="10">
    <source>
        <dbReference type="SMART" id="SM00776"/>
    </source>
</evidence>
<dbReference type="Gene3D" id="2.60.40.10">
    <property type="entry name" value="Immunoglobulins"/>
    <property type="match status" value="2"/>
</dbReference>
<feature type="signal peptide" evidence="9">
    <location>
        <begin position="1"/>
        <end position="26"/>
    </location>
</feature>
<dbReference type="PRINTS" id="PR00132">
    <property type="entry name" value="GLHYDRLASE2"/>
</dbReference>
<proteinExistence type="inferred from homology"/>
<gene>
    <name evidence="12" type="ORF">QYB97_00340</name>
</gene>
<dbReference type="Pfam" id="PF16353">
    <property type="entry name" value="LacZ_4"/>
    <property type="match status" value="1"/>
</dbReference>
<dbReference type="InterPro" id="IPR023230">
    <property type="entry name" value="Glyco_hydro_2_CS"/>
</dbReference>
<dbReference type="InterPro" id="IPR036156">
    <property type="entry name" value="Beta-gal/glucu_dom_sf"/>
</dbReference>
<evidence type="ECO:0000313" key="12">
    <source>
        <dbReference type="EMBL" id="MDN4522896.1"/>
    </source>
</evidence>
<comment type="similarity">
    <text evidence="2 8">Belongs to the glycosyl hydrolase 2 family.</text>
</comment>
<dbReference type="InterPro" id="IPR008979">
    <property type="entry name" value="Galactose-bd-like_sf"/>
</dbReference>
<dbReference type="RefSeq" id="WP_301163969.1">
    <property type="nucleotide sequence ID" value="NZ_JAUHTR010000001.1"/>
</dbReference>
<dbReference type="InterPro" id="IPR014718">
    <property type="entry name" value="GH-type_carb-bd"/>
</dbReference>
<evidence type="ECO:0000256" key="7">
    <source>
        <dbReference type="ARBA" id="ARBA00032230"/>
    </source>
</evidence>
<dbReference type="GO" id="GO:0016787">
    <property type="term" value="F:hydrolase activity"/>
    <property type="evidence" value="ECO:0007669"/>
    <property type="project" value="UniProtKB-KW"/>
</dbReference>
<keyword evidence="5 8" id="KW-0378">Hydrolase</keyword>
<dbReference type="InterPro" id="IPR006102">
    <property type="entry name" value="Ig-like_GH2"/>
</dbReference>
<dbReference type="Pfam" id="PF02837">
    <property type="entry name" value="Glyco_hydro_2_N"/>
    <property type="match status" value="1"/>
</dbReference>
<keyword evidence="9" id="KW-0732">Signal</keyword>
<evidence type="ECO:0000256" key="4">
    <source>
        <dbReference type="ARBA" id="ARBA00013303"/>
    </source>
</evidence>
<dbReference type="InterPro" id="IPR006101">
    <property type="entry name" value="Glyco_hydro_2"/>
</dbReference>
<dbReference type="SUPFAM" id="SSF74650">
    <property type="entry name" value="Galactose mutarotase-like"/>
    <property type="match status" value="1"/>
</dbReference>
<evidence type="ECO:0000313" key="13">
    <source>
        <dbReference type="Proteomes" id="UP001172721"/>
    </source>
</evidence>
<dbReference type="Pfam" id="PF00703">
    <property type="entry name" value="Glyco_hydro_2"/>
    <property type="match status" value="1"/>
</dbReference>
<dbReference type="InterPro" id="IPR038637">
    <property type="entry name" value="NPCBM_sf"/>
</dbReference>
<feature type="domain" description="Glycosyl hydrolase family 98 putative carbohydrate-binding module" evidence="10">
    <location>
        <begin position="1141"/>
        <end position="1284"/>
    </location>
</feature>
<dbReference type="PANTHER" id="PTHR46323:SF2">
    <property type="entry name" value="BETA-GALACTOSIDASE"/>
    <property type="match status" value="1"/>
</dbReference>
<dbReference type="Gene3D" id="2.60.120.1060">
    <property type="entry name" value="NPCBM/NEW2 domain"/>
    <property type="match status" value="1"/>
</dbReference>
<evidence type="ECO:0000259" key="11">
    <source>
        <dbReference type="SMART" id="SM01038"/>
    </source>
</evidence>
<dbReference type="SUPFAM" id="SSF51445">
    <property type="entry name" value="(Trans)glycosidases"/>
    <property type="match status" value="1"/>
</dbReference>
<evidence type="ECO:0000256" key="2">
    <source>
        <dbReference type="ARBA" id="ARBA00007401"/>
    </source>
</evidence>
<dbReference type="InterPro" id="IPR004199">
    <property type="entry name" value="B-gal_small/dom_5"/>
</dbReference>
<evidence type="ECO:0000256" key="6">
    <source>
        <dbReference type="ARBA" id="ARBA00023295"/>
    </source>
</evidence>
<dbReference type="Pfam" id="PF08305">
    <property type="entry name" value="NPCBM"/>
    <property type="match status" value="1"/>
</dbReference>
<dbReference type="PROSITE" id="PS51257">
    <property type="entry name" value="PROKAR_LIPOPROTEIN"/>
    <property type="match status" value="1"/>
</dbReference>
<dbReference type="PROSITE" id="PS00719">
    <property type="entry name" value="GLYCOSYL_HYDROL_F2_1"/>
    <property type="match status" value="1"/>
</dbReference>
<dbReference type="SUPFAM" id="SSF49303">
    <property type="entry name" value="beta-Galactosidase/glucuronidase domain"/>
    <property type="match status" value="2"/>
</dbReference>
<reference evidence="12" key="1">
    <citation type="submission" date="2023-07" db="EMBL/GenBank/DDBJ databases">
        <title>Fictibacillus sp. isolated from freshwater pond.</title>
        <authorList>
            <person name="Kirdat K."/>
            <person name="Bhat A."/>
            <person name="Mourya A."/>
            <person name="Yadav A."/>
        </authorList>
    </citation>
    <scope>NUCLEOTIDE SEQUENCE</scope>
    <source>
        <strain evidence="12">NE201</strain>
    </source>
</reference>
<dbReference type="InterPro" id="IPR032312">
    <property type="entry name" value="LacZ_4"/>
</dbReference>
<dbReference type="Gene3D" id="2.60.120.260">
    <property type="entry name" value="Galactose-binding domain-like"/>
    <property type="match status" value="1"/>
</dbReference>
<feature type="chain" id="PRO_5045055046" description="Beta-galactosidase" evidence="9">
    <location>
        <begin position="27"/>
        <end position="1284"/>
    </location>
</feature>
<evidence type="ECO:0000256" key="5">
    <source>
        <dbReference type="ARBA" id="ARBA00022801"/>
    </source>
</evidence>
<dbReference type="InterPro" id="IPR017853">
    <property type="entry name" value="GH"/>
</dbReference>
<keyword evidence="6 8" id="KW-0326">Glycosidase</keyword>
<dbReference type="EMBL" id="JAUHTR010000001">
    <property type="protein sequence ID" value="MDN4522896.1"/>
    <property type="molecule type" value="Genomic_DNA"/>
</dbReference>
<dbReference type="InterPro" id="IPR011013">
    <property type="entry name" value="Gal_mutarotase_sf_dom"/>
</dbReference>
<name>A0ABT8HQ62_9BACL</name>
<dbReference type="InterPro" id="IPR013222">
    <property type="entry name" value="Glyco_hyd_98_carb-bd"/>
</dbReference>
<dbReference type="EC" id="3.2.1.23" evidence="3 8"/>